<feature type="transmembrane region" description="Helical" evidence="15">
    <location>
        <begin position="25"/>
        <end position="50"/>
    </location>
</feature>
<keyword evidence="8 14" id="KW-0863">Zinc-finger</keyword>
<reference evidence="17" key="1">
    <citation type="submission" date="2019-05" db="EMBL/GenBank/DDBJ databases">
        <title>The de novo reference genome and transcriptome assemblies of the wild tomato species Solanum chilense.</title>
        <authorList>
            <person name="Stam R."/>
            <person name="Nosenko T."/>
            <person name="Hoerger A.C."/>
            <person name="Stephan W."/>
            <person name="Seidel M.A."/>
            <person name="Kuhn J.M.M."/>
            <person name="Haberer G."/>
            <person name="Tellier A."/>
        </authorList>
    </citation>
    <scope>NUCLEOTIDE SEQUENCE</scope>
    <source>
        <tissue evidence="17">Mature leaves</tissue>
    </source>
</reference>
<evidence type="ECO:0000256" key="12">
    <source>
        <dbReference type="ARBA" id="ARBA00023136"/>
    </source>
</evidence>
<gene>
    <name evidence="17" type="ORF">EJD97_007927</name>
</gene>
<evidence type="ECO:0000259" key="16">
    <source>
        <dbReference type="PROSITE" id="PS50089"/>
    </source>
</evidence>
<dbReference type="AlphaFoldDB" id="A0A6N2BN04"/>
<dbReference type="SMART" id="SM00184">
    <property type="entry name" value="RING"/>
    <property type="match status" value="1"/>
</dbReference>
<sequence>MNNTIGDGIEDTQDHYIGEKNFENYGYGIGFSLLILVILILITYSSYLYIGKRSSTNNSSSHNIVNNNITNTSIVENQLVFIQQGLDETTLRNYPKLLYSQAKSHNNKRDFLISSGCSICLVDYKDNDKLRLLPDCHHIFHVKCIDPWLRLHPTCPNCRSSPFPSPLPTPLAEVVPLATTRPS</sequence>
<protein>
    <recommendedName>
        <fullName evidence="4">RING-type E3 ubiquitin transferase</fullName>
        <ecNumber evidence="4">2.3.2.27</ecNumber>
    </recommendedName>
</protein>
<evidence type="ECO:0000313" key="17">
    <source>
        <dbReference type="EMBL" id="TMW96094.1"/>
    </source>
</evidence>
<evidence type="ECO:0000256" key="10">
    <source>
        <dbReference type="ARBA" id="ARBA00022833"/>
    </source>
</evidence>
<keyword evidence="6 15" id="KW-0812">Transmembrane</keyword>
<dbReference type="InterPro" id="IPR045899">
    <property type="entry name" value="ATL71-like"/>
</dbReference>
<comment type="subcellular location">
    <subcellularLocation>
        <location evidence="2">Membrane</location>
        <topology evidence="2">Single-pass membrane protein</topology>
    </subcellularLocation>
</comment>
<dbReference type="GO" id="GO:0061630">
    <property type="term" value="F:ubiquitin protein ligase activity"/>
    <property type="evidence" value="ECO:0007669"/>
    <property type="project" value="UniProtKB-EC"/>
</dbReference>
<comment type="caution">
    <text evidence="17">The sequence shown here is derived from an EMBL/GenBank/DDBJ whole genome shotgun (WGS) entry which is preliminary data.</text>
</comment>
<organism evidence="17">
    <name type="scientific">Solanum chilense</name>
    <name type="common">Tomato</name>
    <name type="synonym">Lycopersicon chilense</name>
    <dbReference type="NCBI Taxonomy" id="4083"/>
    <lineage>
        <taxon>Eukaryota</taxon>
        <taxon>Viridiplantae</taxon>
        <taxon>Streptophyta</taxon>
        <taxon>Embryophyta</taxon>
        <taxon>Tracheophyta</taxon>
        <taxon>Spermatophyta</taxon>
        <taxon>Magnoliopsida</taxon>
        <taxon>eudicotyledons</taxon>
        <taxon>Gunneridae</taxon>
        <taxon>Pentapetalae</taxon>
        <taxon>asterids</taxon>
        <taxon>lamiids</taxon>
        <taxon>Solanales</taxon>
        <taxon>Solanaceae</taxon>
        <taxon>Solanoideae</taxon>
        <taxon>Solaneae</taxon>
        <taxon>Solanum</taxon>
        <taxon>Solanum subgen. Lycopersicon</taxon>
    </lineage>
</organism>
<dbReference type="PANTHER" id="PTHR46719">
    <property type="entry name" value="TRANSCRIPTION FACTOR C2H2 FAMILY-RELATED"/>
    <property type="match status" value="1"/>
</dbReference>
<keyword evidence="5" id="KW-0808">Transferase</keyword>
<dbReference type="CDD" id="cd16461">
    <property type="entry name" value="RING-H2_EL5-like"/>
    <property type="match status" value="1"/>
</dbReference>
<comment type="similarity">
    <text evidence="13">Belongs to the RING-type zinc finger family. ATL subfamily.</text>
</comment>
<keyword evidence="10" id="KW-0862">Zinc</keyword>
<dbReference type="PROSITE" id="PS50089">
    <property type="entry name" value="ZF_RING_2"/>
    <property type="match status" value="1"/>
</dbReference>
<evidence type="ECO:0000256" key="8">
    <source>
        <dbReference type="ARBA" id="ARBA00022771"/>
    </source>
</evidence>
<evidence type="ECO:0000256" key="15">
    <source>
        <dbReference type="SAM" id="Phobius"/>
    </source>
</evidence>
<keyword evidence="9" id="KW-0833">Ubl conjugation pathway</keyword>
<dbReference type="InterPro" id="IPR013083">
    <property type="entry name" value="Znf_RING/FYVE/PHD"/>
</dbReference>
<evidence type="ECO:0000256" key="7">
    <source>
        <dbReference type="ARBA" id="ARBA00022723"/>
    </source>
</evidence>
<evidence type="ECO:0000256" key="14">
    <source>
        <dbReference type="PROSITE-ProRule" id="PRU00175"/>
    </source>
</evidence>
<evidence type="ECO:0000256" key="11">
    <source>
        <dbReference type="ARBA" id="ARBA00022989"/>
    </source>
</evidence>
<name>A0A6N2BN04_SOLCI</name>
<dbReference type="EC" id="2.3.2.27" evidence="4"/>
<comment type="catalytic activity">
    <reaction evidence="1">
        <text>S-ubiquitinyl-[E2 ubiquitin-conjugating enzyme]-L-cysteine + [acceptor protein]-L-lysine = [E2 ubiquitin-conjugating enzyme]-L-cysteine + N(6)-ubiquitinyl-[acceptor protein]-L-lysine.</text>
        <dbReference type="EC" id="2.3.2.27"/>
    </reaction>
</comment>
<evidence type="ECO:0000256" key="2">
    <source>
        <dbReference type="ARBA" id="ARBA00004167"/>
    </source>
</evidence>
<keyword evidence="12 15" id="KW-0472">Membrane</keyword>
<keyword evidence="11 15" id="KW-1133">Transmembrane helix</keyword>
<keyword evidence="7" id="KW-0479">Metal-binding</keyword>
<proteinExistence type="inferred from homology"/>
<dbReference type="GO" id="GO:0016020">
    <property type="term" value="C:membrane"/>
    <property type="evidence" value="ECO:0007669"/>
    <property type="project" value="UniProtKB-SubCell"/>
</dbReference>
<dbReference type="Gene3D" id="3.30.40.10">
    <property type="entry name" value="Zinc/RING finger domain, C3HC4 (zinc finger)"/>
    <property type="match status" value="1"/>
</dbReference>
<dbReference type="GO" id="GO:0008270">
    <property type="term" value="F:zinc ion binding"/>
    <property type="evidence" value="ECO:0007669"/>
    <property type="project" value="UniProtKB-KW"/>
</dbReference>
<evidence type="ECO:0000256" key="9">
    <source>
        <dbReference type="ARBA" id="ARBA00022786"/>
    </source>
</evidence>
<evidence type="ECO:0000256" key="4">
    <source>
        <dbReference type="ARBA" id="ARBA00012483"/>
    </source>
</evidence>
<evidence type="ECO:0000256" key="6">
    <source>
        <dbReference type="ARBA" id="ARBA00022692"/>
    </source>
</evidence>
<evidence type="ECO:0000256" key="5">
    <source>
        <dbReference type="ARBA" id="ARBA00022679"/>
    </source>
</evidence>
<dbReference type="FunFam" id="3.30.40.10:FF:000187">
    <property type="entry name" value="E3 ubiquitin-protein ligase ATL6"/>
    <property type="match status" value="1"/>
</dbReference>
<evidence type="ECO:0000256" key="13">
    <source>
        <dbReference type="ARBA" id="ARBA00024209"/>
    </source>
</evidence>
<feature type="domain" description="RING-type" evidence="16">
    <location>
        <begin position="117"/>
        <end position="159"/>
    </location>
</feature>
<dbReference type="PANTHER" id="PTHR46719:SF11">
    <property type="entry name" value="RING-H2 FINGER PROTEIN ATL70-LIKE"/>
    <property type="match status" value="1"/>
</dbReference>
<dbReference type="SUPFAM" id="SSF57850">
    <property type="entry name" value="RING/U-box"/>
    <property type="match status" value="1"/>
</dbReference>
<accession>A0A6N2BN04</accession>
<dbReference type="EMBL" id="RXGB01002161">
    <property type="protein sequence ID" value="TMW96094.1"/>
    <property type="molecule type" value="Genomic_DNA"/>
</dbReference>
<evidence type="ECO:0000256" key="3">
    <source>
        <dbReference type="ARBA" id="ARBA00004906"/>
    </source>
</evidence>
<comment type="pathway">
    <text evidence="3">Protein modification; protein ubiquitination.</text>
</comment>
<dbReference type="InterPro" id="IPR001841">
    <property type="entry name" value="Znf_RING"/>
</dbReference>
<dbReference type="Pfam" id="PF13639">
    <property type="entry name" value="zf-RING_2"/>
    <property type="match status" value="1"/>
</dbReference>
<evidence type="ECO:0000256" key="1">
    <source>
        <dbReference type="ARBA" id="ARBA00000900"/>
    </source>
</evidence>